<evidence type="ECO:0000313" key="2">
    <source>
        <dbReference type="EMBL" id="SFQ89012.1"/>
    </source>
</evidence>
<evidence type="ECO:0000256" key="1">
    <source>
        <dbReference type="ARBA" id="ARBA00005254"/>
    </source>
</evidence>
<name>A0A1I6C763_9GAMM</name>
<reference evidence="2 3" key="1">
    <citation type="submission" date="2016-10" db="EMBL/GenBank/DDBJ databases">
        <authorList>
            <person name="de Groot N.N."/>
        </authorList>
    </citation>
    <scope>NUCLEOTIDE SEQUENCE [LARGE SCALE GENOMIC DNA]</scope>
    <source>
        <strain evidence="2 3">JCM 18415</strain>
    </source>
</reference>
<dbReference type="AlphaFoldDB" id="A0A1I6C763"/>
<dbReference type="GO" id="GO:0003824">
    <property type="term" value="F:catalytic activity"/>
    <property type="evidence" value="ECO:0007669"/>
    <property type="project" value="UniProtKB-ARBA"/>
</dbReference>
<dbReference type="EMBL" id="FOYD01000015">
    <property type="protein sequence ID" value="SFQ89012.1"/>
    <property type="molecule type" value="Genomic_DNA"/>
</dbReference>
<evidence type="ECO:0000313" key="3">
    <source>
        <dbReference type="Proteomes" id="UP000242815"/>
    </source>
</evidence>
<dbReference type="InterPro" id="IPR029045">
    <property type="entry name" value="ClpP/crotonase-like_dom_sf"/>
</dbReference>
<accession>A0A1I6C763</accession>
<dbReference type="SUPFAM" id="SSF52096">
    <property type="entry name" value="ClpP/crotonase"/>
    <property type="match status" value="1"/>
</dbReference>
<sequence>MSALTLTLAEGVAEIALDDGKVNALSEQMLEALLAAIDQARAAEAALLIYGRAGVLSAGYDRRLIAAGGPACDAMRAAGDRLTLALLDYPAPVVIASTGHAMAKAAFMLLLADYRIGAAGAFNIALNEVAIGMTMPDAAMPQARRLAPQWLNRCALQAQVLDPQQALEAGFYDELATGGELLERARVKVRELAALDRKAYRETRLLLNAPLRADVMAALTGVRG</sequence>
<dbReference type="PANTHER" id="PTHR11941:SF54">
    <property type="entry name" value="ENOYL-COA HYDRATASE, MITOCHONDRIAL"/>
    <property type="match status" value="1"/>
</dbReference>
<protein>
    <submittedName>
        <fullName evidence="2">Enoyl-CoA hydratase</fullName>
    </submittedName>
</protein>
<proteinExistence type="inferred from homology"/>
<dbReference type="Gene3D" id="3.90.226.10">
    <property type="entry name" value="2-enoyl-CoA Hydratase, Chain A, domain 1"/>
    <property type="match status" value="1"/>
</dbReference>
<dbReference type="CDD" id="cd06558">
    <property type="entry name" value="crotonase-like"/>
    <property type="match status" value="1"/>
</dbReference>
<dbReference type="Proteomes" id="UP000242815">
    <property type="component" value="Unassembled WGS sequence"/>
</dbReference>
<dbReference type="NCBIfam" id="NF004858">
    <property type="entry name" value="PRK06213.1"/>
    <property type="match status" value="1"/>
</dbReference>
<dbReference type="InterPro" id="IPR001753">
    <property type="entry name" value="Enoyl-CoA_hydra/iso"/>
</dbReference>
<dbReference type="GO" id="GO:0006635">
    <property type="term" value="P:fatty acid beta-oxidation"/>
    <property type="evidence" value="ECO:0007669"/>
    <property type="project" value="TreeGrafter"/>
</dbReference>
<dbReference type="STRING" id="1002526.SAMN05216578_11541"/>
<gene>
    <name evidence="2" type="ORF">SAMN05216578_11541</name>
</gene>
<organism evidence="2 3">
    <name type="scientific">Halopseudomonas formosensis</name>
    <dbReference type="NCBI Taxonomy" id="1002526"/>
    <lineage>
        <taxon>Bacteria</taxon>
        <taxon>Pseudomonadati</taxon>
        <taxon>Pseudomonadota</taxon>
        <taxon>Gammaproteobacteria</taxon>
        <taxon>Pseudomonadales</taxon>
        <taxon>Pseudomonadaceae</taxon>
        <taxon>Halopseudomonas</taxon>
    </lineage>
</organism>
<dbReference type="OrthoDB" id="8640486at2"/>
<comment type="similarity">
    <text evidence="1">Belongs to the enoyl-CoA hydratase/isomerase family.</text>
</comment>
<dbReference type="Pfam" id="PF00378">
    <property type="entry name" value="ECH_1"/>
    <property type="match status" value="1"/>
</dbReference>
<dbReference type="PANTHER" id="PTHR11941">
    <property type="entry name" value="ENOYL-COA HYDRATASE-RELATED"/>
    <property type="match status" value="1"/>
</dbReference>
<dbReference type="RefSeq" id="WP_090540929.1">
    <property type="nucleotide sequence ID" value="NZ_FOYD01000015.1"/>
</dbReference>